<keyword evidence="2" id="KW-1185">Reference proteome</keyword>
<proteinExistence type="predicted"/>
<comment type="caution">
    <text evidence="1">The sequence shown here is derived from an EMBL/GenBank/DDBJ whole genome shotgun (WGS) entry which is preliminary data.</text>
</comment>
<dbReference type="EMBL" id="MLQQ01000013">
    <property type="protein sequence ID" value="OIJ13814.1"/>
    <property type="molecule type" value="Genomic_DNA"/>
</dbReference>
<reference evidence="1 2" key="1">
    <citation type="submission" date="2016-10" db="EMBL/GenBank/DDBJ databases">
        <title>Draft genome sequences of four alkaliphilic bacteria belonging to the Anaerobacillus genus.</title>
        <authorList>
            <person name="Bassil N.M."/>
            <person name="Lloyd J.R."/>
        </authorList>
    </citation>
    <scope>NUCLEOTIDE SEQUENCE [LARGE SCALE GENOMIC DNA]</scope>
    <source>
        <strain evidence="1 2">DSM 15340</strain>
    </source>
</reference>
<evidence type="ECO:0000313" key="1">
    <source>
        <dbReference type="EMBL" id="OIJ13814.1"/>
    </source>
</evidence>
<sequence length="117" mass="13908">MSNKSDIKKKVEMYQFFNHKDSKQSWKILRYLNENETNILDIYDYIESLKMKDTTKYSNLNTLGVITQEQMDVLEKHGIAIFQKEDDGRGMGRFRVKRDDTLAFEVVGKFYLVDPRI</sequence>
<dbReference type="AlphaFoldDB" id="A0A1S2LNA4"/>
<dbReference type="Proteomes" id="UP000180098">
    <property type="component" value="Unassembled WGS sequence"/>
</dbReference>
<organism evidence="1 2">
    <name type="scientific">Anaerobacillus arseniciselenatis</name>
    <dbReference type="NCBI Taxonomy" id="85682"/>
    <lineage>
        <taxon>Bacteria</taxon>
        <taxon>Bacillati</taxon>
        <taxon>Bacillota</taxon>
        <taxon>Bacilli</taxon>
        <taxon>Bacillales</taxon>
        <taxon>Bacillaceae</taxon>
        <taxon>Anaerobacillus</taxon>
    </lineage>
</organism>
<name>A0A1S2LNA4_9BACI</name>
<accession>A0A1S2LNA4</accession>
<protein>
    <submittedName>
        <fullName evidence="1">Uncharacterized protein</fullName>
    </submittedName>
</protein>
<gene>
    <name evidence="1" type="ORF">BKP35_08530</name>
</gene>
<evidence type="ECO:0000313" key="2">
    <source>
        <dbReference type="Proteomes" id="UP000180098"/>
    </source>
</evidence>
<dbReference type="RefSeq" id="WP_071312924.1">
    <property type="nucleotide sequence ID" value="NZ_MLQQ01000013.1"/>
</dbReference>